<reference evidence="1 2" key="1">
    <citation type="journal article" date="2015" name="Stand. Genomic Sci.">
        <title>Genomic Encyclopedia of Bacterial and Archaeal Type Strains, Phase III: the genomes of soil and plant-associated and newly described type strains.</title>
        <authorList>
            <person name="Whitman W.B."/>
            <person name="Woyke T."/>
            <person name="Klenk H.P."/>
            <person name="Zhou Y."/>
            <person name="Lilburn T.G."/>
            <person name="Beck B.J."/>
            <person name="De Vos P."/>
            <person name="Vandamme P."/>
            <person name="Eisen J.A."/>
            <person name="Garrity G."/>
            <person name="Hugenholtz P."/>
            <person name="Kyrpides N.C."/>
        </authorList>
    </citation>
    <scope>NUCLEOTIDE SEQUENCE [LARGE SCALE GENOMIC DNA]</scope>
    <source>
        <strain evidence="1 2">S2T63</strain>
    </source>
</reference>
<dbReference type="Proteomes" id="UP000273158">
    <property type="component" value="Unassembled WGS sequence"/>
</dbReference>
<comment type="caution">
    <text evidence="1">The sequence shown here is derived from an EMBL/GenBank/DDBJ whole genome shotgun (WGS) entry which is preliminary data.</text>
</comment>
<name>A0A498C3D1_9MICO</name>
<dbReference type="AlphaFoldDB" id="A0A498C3D1"/>
<protein>
    <submittedName>
        <fullName evidence="1">Uncharacterized protein</fullName>
    </submittedName>
</protein>
<keyword evidence="2" id="KW-1185">Reference proteome</keyword>
<gene>
    <name evidence="1" type="ORF">C7474_2256</name>
</gene>
<evidence type="ECO:0000313" key="2">
    <source>
        <dbReference type="Proteomes" id="UP000273158"/>
    </source>
</evidence>
<organism evidence="1 2">
    <name type="scientific">Microbacterium telephonicum</name>
    <dbReference type="NCBI Taxonomy" id="1714841"/>
    <lineage>
        <taxon>Bacteria</taxon>
        <taxon>Bacillati</taxon>
        <taxon>Actinomycetota</taxon>
        <taxon>Actinomycetes</taxon>
        <taxon>Micrococcales</taxon>
        <taxon>Microbacteriaceae</taxon>
        <taxon>Microbacterium</taxon>
    </lineage>
</organism>
<proteinExistence type="predicted"/>
<dbReference type="EMBL" id="RCDB01000003">
    <property type="protein sequence ID" value="RLK47660.1"/>
    <property type="molecule type" value="Genomic_DNA"/>
</dbReference>
<dbReference type="RefSeq" id="WP_121060009.1">
    <property type="nucleotide sequence ID" value="NZ_RCDB01000003.1"/>
</dbReference>
<evidence type="ECO:0000313" key="1">
    <source>
        <dbReference type="EMBL" id="RLK47660.1"/>
    </source>
</evidence>
<sequence>MTASDARMQEAVHLTLAGVVWLLAQDPEVRAMAEANDLEHFTLGCRTPAFDQKVARALVTVRDAATNHENGSAE</sequence>
<accession>A0A498C3D1</accession>